<keyword evidence="6" id="KW-0539">Nucleus</keyword>
<evidence type="ECO:0000256" key="4">
    <source>
        <dbReference type="ARBA" id="ARBA00023125"/>
    </source>
</evidence>
<dbReference type="InterPro" id="IPR012900">
    <property type="entry name" value="MFMR"/>
</dbReference>
<dbReference type="Pfam" id="PF16596">
    <property type="entry name" value="MFMR_assoc"/>
    <property type="match status" value="2"/>
</dbReference>
<keyword evidence="10" id="KW-1185">Reference proteome</keyword>
<evidence type="ECO:0000259" key="8">
    <source>
        <dbReference type="PROSITE" id="PS50217"/>
    </source>
</evidence>
<dbReference type="InterPro" id="IPR046347">
    <property type="entry name" value="bZIP_sf"/>
</dbReference>
<feature type="compositionally biased region" description="Basic and acidic residues" evidence="7">
    <location>
        <begin position="1"/>
        <end position="16"/>
    </location>
</feature>
<name>A0AAQ3P770_VIGMU</name>
<proteinExistence type="inferred from homology"/>
<dbReference type="Gene3D" id="1.20.5.170">
    <property type="match status" value="1"/>
</dbReference>
<keyword evidence="3" id="KW-0805">Transcription regulation</keyword>
<feature type="compositionally biased region" description="Polar residues" evidence="7">
    <location>
        <begin position="20"/>
        <end position="42"/>
    </location>
</feature>
<dbReference type="PROSITE" id="PS50217">
    <property type="entry name" value="BZIP"/>
    <property type="match status" value="1"/>
</dbReference>
<dbReference type="PANTHER" id="PTHR45967">
    <property type="entry name" value="G-BOX-BINDING FACTOR 3-RELATED"/>
    <property type="match status" value="1"/>
</dbReference>
<feature type="compositionally biased region" description="Basic and acidic residues" evidence="7">
    <location>
        <begin position="335"/>
        <end position="347"/>
    </location>
</feature>
<evidence type="ECO:0000256" key="6">
    <source>
        <dbReference type="ARBA" id="ARBA00023242"/>
    </source>
</evidence>
<dbReference type="Pfam" id="PF07777">
    <property type="entry name" value="MFMR"/>
    <property type="match status" value="1"/>
</dbReference>
<dbReference type="GO" id="GO:0000976">
    <property type="term" value="F:transcription cis-regulatory region binding"/>
    <property type="evidence" value="ECO:0007669"/>
    <property type="project" value="UniProtKB-ARBA"/>
</dbReference>
<evidence type="ECO:0000313" key="10">
    <source>
        <dbReference type="Proteomes" id="UP001374535"/>
    </source>
</evidence>
<protein>
    <recommendedName>
        <fullName evidence="8">BZIP domain-containing protein</fullName>
    </recommendedName>
</protein>
<feature type="region of interest" description="Disordered" evidence="7">
    <location>
        <begin position="326"/>
        <end position="347"/>
    </location>
</feature>
<feature type="compositionally biased region" description="Polar residues" evidence="7">
    <location>
        <begin position="200"/>
        <end position="218"/>
    </location>
</feature>
<feature type="region of interest" description="Disordered" evidence="7">
    <location>
        <begin position="196"/>
        <end position="245"/>
    </location>
</feature>
<comment type="similarity">
    <text evidence="2">Belongs to the bZIP family.</text>
</comment>
<dbReference type="Pfam" id="PF00170">
    <property type="entry name" value="bZIP_1"/>
    <property type="match status" value="1"/>
</dbReference>
<evidence type="ECO:0000256" key="2">
    <source>
        <dbReference type="ARBA" id="ARBA00007163"/>
    </source>
</evidence>
<accession>A0AAQ3P770</accession>
<feature type="compositionally biased region" description="Polar residues" evidence="7">
    <location>
        <begin position="231"/>
        <end position="245"/>
    </location>
</feature>
<feature type="compositionally biased region" description="Polar residues" evidence="7">
    <location>
        <begin position="409"/>
        <end position="423"/>
    </location>
</feature>
<dbReference type="PANTHER" id="PTHR45967:SF12">
    <property type="entry name" value="TRANSCRIPTION FACTOR HBP-1A"/>
    <property type="match status" value="1"/>
</dbReference>
<dbReference type="InterPro" id="IPR045314">
    <property type="entry name" value="bZIP_plant_GBF1"/>
</dbReference>
<reference evidence="9 10" key="1">
    <citation type="journal article" date="2023" name="Life. Sci Alliance">
        <title>Evolutionary insights into 3D genome organization and epigenetic landscape of Vigna mungo.</title>
        <authorList>
            <person name="Junaid A."/>
            <person name="Singh B."/>
            <person name="Bhatia S."/>
        </authorList>
    </citation>
    <scope>NUCLEOTIDE SEQUENCE [LARGE SCALE GENOMIC DNA]</scope>
    <source>
        <strain evidence="9">Urdbean</strain>
    </source>
</reference>
<dbReference type="AlphaFoldDB" id="A0AAQ3P770"/>
<evidence type="ECO:0000256" key="3">
    <source>
        <dbReference type="ARBA" id="ARBA00023015"/>
    </source>
</evidence>
<feature type="domain" description="BZIP" evidence="8">
    <location>
        <begin position="326"/>
        <end position="389"/>
    </location>
</feature>
<evidence type="ECO:0000313" key="9">
    <source>
        <dbReference type="EMBL" id="WVZ22296.1"/>
    </source>
</evidence>
<organism evidence="9 10">
    <name type="scientific">Vigna mungo</name>
    <name type="common">Black gram</name>
    <name type="synonym">Phaseolus mungo</name>
    <dbReference type="NCBI Taxonomy" id="3915"/>
    <lineage>
        <taxon>Eukaryota</taxon>
        <taxon>Viridiplantae</taxon>
        <taxon>Streptophyta</taxon>
        <taxon>Embryophyta</taxon>
        <taxon>Tracheophyta</taxon>
        <taxon>Spermatophyta</taxon>
        <taxon>Magnoliopsida</taxon>
        <taxon>eudicotyledons</taxon>
        <taxon>Gunneridae</taxon>
        <taxon>Pentapetalae</taxon>
        <taxon>rosids</taxon>
        <taxon>fabids</taxon>
        <taxon>Fabales</taxon>
        <taxon>Fabaceae</taxon>
        <taxon>Papilionoideae</taxon>
        <taxon>50 kb inversion clade</taxon>
        <taxon>NPAAA clade</taxon>
        <taxon>indigoferoid/millettioid clade</taxon>
        <taxon>Phaseoleae</taxon>
        <taxon>Vigna</taxon>
    </lineage>
</organism>
<comment type="subcellular location">
    <subcellularLocation>
        <location evidence="1">Nucleus</location>
    </subcellularLocation>
</comment>
<evidence type="ECO:0000256" key="7">
    <source>
        <dbReference type="SAM" id="MobiDB-lite"/>
    </source>
</evidence>
<dbReference type="SUPFAM" id="SSF57959">
    <property type="entry name" value="Leucine zipper domain"/>
    <property type="match status" value="1"/>
</dbReference>
<dbReference type="GO" id="GO:0005634">
    <property type="term" value="C:nucleus"/>
    <property type="evidence" value="ECO:0007669"/>
    <property type="project" value="UniProtKB-SubCell"/>
</dbReference>
<dbReference type="EMBL" id="CP144700">
    <property type="protein sequence ID" value="WVZ22296.1"/>
    <property type="molecule type" value="Genomic_DNA"/>
</dbReference>
<dbReference type="InterPro" id="IPR044827">
    <property type="entry name" value="GBF-like"/>
</dbReference>
<dbReference type="Proteomes" id="UP001374535">
    <property type="component" value="Chromosome 1"/>
</dbReference>
<keyword evidence="4" id="KW-0238">DNA-binding</keyword>
<gene>
    <name evidence="9" type="ORF">V8G54_000840</name>
</gene>
<dbReference type="CDD" id="cd14702">
    <property type="entry name" value="bZIP_plant_GBF1"/>
    <property type="match status" value="1"/>
</dbReference>
<evidence type="ECO:0000256" key="5">
    <source>
        <dbReference type="ARBA" id="ARBA00023163"/>
    </source>
</evidence>
<dbReference type="PROSITE" id="PS00036">
    <property type="entry name" value="BZIP_BASIC"/>
    <property type="match status" value="1"/>
</dbReference>
<dbReference type="InterPro" id="IPR004827">
    <property type="entry name" value="bZIP"/>
</dbReference>
<dbReference type="SMART" id="SM00338">
    <property type="entry name" value="BRLZ"/>
    <property type="match status" value="1"/>
</dbReference>
<evidence type="ECO:0000256" key="1">
    <source>
        <dbReference type="ARBA" id="ARBA00004123"/>
    </source>
</evidence>
<feature type="region of interest" description="Disordered" evidence="7">
    <location>
        <begin position="390"/>
        <end position="433"/>
    </location>
</feature>
<sequence length="433" mass="46275">MGSSDMDKTPKEKESKTPPATSQEQSPTTGMATVNPDWSNFQTYSPIPPHSFLASSPQAHPFMWGVQHVMPPYGTPPHPYVAMYPHGSIYAHPSIPPGSYPFSPFAMASPNGIADSSGNNPGSIEVGAKPPEVKEKLPVKRSKGSASGGSLNMWITGKNSELGKTNGESANGIHSKRFNTGALSVLSTAENIWVGGDSASDGTSEGSGENSQNDSQLKSGERQDSFEDEPSQNGSSAPQNGVHSRPQTLVNQTMPAIPISTASAPGAIPGPTTNLNIGMDYWGTPTSSAIPALHGKVSSTAVAGGMITAGSRDGVQSQIWLQDERELKRQRRKQSNRESARRSRLRKQAECDELAQRADVLKEENATLQAEVSRIRSEYEQLLSENASLKERLGEIPGVATPGNEDVRSGQNDQHVTNDTQQSRQKEAVQGVH</sequence>
<keyword evidence="5" id="KW-0804">Transcription</keyword>
<feature type="region of interest" description="Disordered" evidence="7">
    <location>
        <begin position="1"/>
        <end position="42"/>
    </location>
</feature>
<dbReference type="GO" id="GO:0003700">
    <property type="term" value="F:DNA-binding transcription factor activity"/>
    <property type="evidence" value="ECO:0007669"/>
    <property type="project" value="InterPro"/>
</dbReference>